<feature type="region of interest" description="Disordered" evidence="1">
    <location>
        <begin position="54"/>
        <end position="84"/>
    </location>
</feature>
<reference evidence="3 4" key="1">
    <citation type="submission" date="2017-06" db="EMBL/GenBank/DDBJ databases">
        <authorList>
            <consortium name="Pathogen Informatics"/>
        </authorList>
    </citation>
    <scope>NUCLEOTIDE SEQUENCE [LARGE SCALE GENOMIC DNA]</scope>
    <source>
        <strain evidence="3 4">NCTC13039</strain>
    </source>
</reference>
<dbReference type="GeneID" id="63460327"/>
<dbReference type="RefSeq" id="WP_028326612.1">
    <property type="nucleotide sequence ID" value="NZ_LT906453.1"/>
</dbReference>
<evidence type="ECO:0000256" key="2">
    <source>
        <dbReference type="SAM" id="Phobius"/>
    </source>
</evidence>
<keyword evidence="4" id="KW-1185">Reference proteome</keyword>
<evidence type="ECO:0000256" key="1">
    <source>
        <dbReference type="SAM" id="MobiDB-lite"/>
    </source>
</evidence>
<organism evidence="3 4">
    <name type="scientific">Dermatophilus congolensis</name>
    <dbReference type="NCBI Taxonomy" id="1863"/>
    <lineage>
        <taxon>Bacteria</taxon>
        <taxon>Bacillati</taxon>
        <taxon>Actinomycetota</taxon>
        <taxon>Actinomycetes</taxon>
        <taxon>Micrococcales</taxon>
        <taxon>Dermatophilaceae</taxon>
        <taxon>Dermatophilus</taxon>
    </lineage>
</organism>
<feature type="compositionally biased region" description="Polar residues" evidence="1">
    <location>
        <begin position="54"/>
        <end position="66"/>
    </location>
</feature>
<dbReference type="AlphaFoldDB" id="A0A239VTB1"/>
<proteinExistence type="predicted"/>
<dbReference type="EMBL" id="LT906453">
    <property type="protein sequence ID" value="SNV24933.1"/>
    <property type="molecule type" value="Genomic_DNA"/>
</dbReference>
<sequence>MQGANQSISAGLGGFFALFLMSVALWVLMRSMLKHLRNADHAVFEEDTQQSAITVTTKTSADTDGNGSDMAAEQSQPSKDGRSR</sequence>
<dbReference type="OrthoDB" id="3830620at2"/>
<dbReference type="Proteomes" id="UP000242637">
    <property type="component" value="Chromosome 1"/>
</dbReference>
<evidence type="ECO:0000313" key="3">
    <source>
        <dbReference type="EMBL" id="SNV24933.1"/>
    </source>
</evidence>
<keyword evidence="2" id="KW-0812">Transmembrane</keyword>
<keyword evidence="2" id="KW-0472">Membrane</keyword>
<name>A0A239VTB1_9MICO</name>
<dbReference type="STRING" id="1121387.GCA_000429885_00517"/>
<dbReference type="KEGG" id="dco:SAMEA4475696_2149"/>
<accession>A0A239VTB1</accession>
<evidence type="ECO:0000313" key="4">
    <source>
        <dbReference type="Proteomes" id="UP000242637"/>
    </source>
</evidence>
<protein>
    <submittedName>
        <fullName evidence="3">Uncharacterized protein</fullName>
    </submittedName>
</protein>
<gene>
    <name evidence="3" type="ORF">SAMEA4475696_02149</name>
</gene>
<feature type="transmembrane region" description="Helical" evidence="2">
    <location>
        <begin position="6"/>
        <end position="28"/>
    </location>
</feature>
<keyword evidence="2" id="KW-1133">Transmembrane helix</keyword>